<dbReference type="RefSeq" id="WP_138926446.1">
    <property type="nucleotide sequence ID" value="NZ_CP034412.1"/>
</dbReference>
<dbReference type="Proteomes" id="UP000307000">
    <property type="component" value="Chromosome"/>
</dbReference>
<organism evidence="2 3">
    <name type="scientific">Glutamicibacter creatinolyticus</name>
    <dbReference type="NCBI Taxonomy" id="162496"/>
    <lineage>
        <taxon>Bacteria</taxon>
        <taxon>Bacillati</taxon>
        <taxon>Actinomycetota</taxon>
        <taxon>Actinomycetes</taxon>
        <taxon>Micrococcales</taxon>
        <taxon>Micrococcaceae</taxon>
        <taxon>Glutamicibacter</taxon>
    </lineage>
</organism>
<dbReference type="KEGG" id="gcr:GcLGCM259_1803"/>
<evidence type="ECO:0000313" key="2">
    <source>
        <dbReference type="EMBL" id="QCY47521.1"/>
    </source>
</evidence>
<reference evidence="2 3" key="1">
    <citation type="submission" date="2018-12" db="EMBL/GenBank/DDBJ databases">
        <title>Complete Genome Sequence of Glutamicibacter creatinolyticus strain LGCM259,isolated from an abscess of a 12-year-old mare in Italy.</title>
        <authorList>
            <person name="Santos R.G."/>
            <person name="Silva A.L."/>
            <person name="Seyffert N."/>
            <person name="Castro T.L.P."/>
            <person name="Attili A.R."/>
            <person name="Rifici C."/>
            <person name="Mazzullo G."/>
            <person name="Brenig B."/>
            <person name="Venanzi F."/>
            <person name="Azevedo V."/>
        </authorList>
    </citation>
    <scope>NUCLEOTIDE SEQUENCE [LARGE SCALE GENOMIC DNA]</scope>
    <source>
        <strain evidence="2 3">LGCM 259</strain>
    </source>
</reference>
<evidence type="ECO:0000313" key="3">
    <source>
        <dbReference type="Proteomes" id="UP000307000"/>
    </source>
</evidence>
<sequence length="102" mass="10894">MTYDQRPYIGAVRIQDWITKDKQRIRGIRIVGASGIAGHLTATEAINLADKLVDLAERLPEATTAPPSRQQAGRGIAPIHTSQTLTAADGTPEQPLPATPAD</sequence>
<protein>
    <submittedName>
        <fullName evidence="2">Uncharacterized protein</fullName>
    </submittedName>
</protein>
<proteinExistence type="predicted"/>
<feature type="region of interest" description="Disordered" evidence="1">
    <location>
        <begin position="59"/>
        <end position="102"/>
    </location>
</feature>
<dbReference type="EMBL" id="CP034412">
    <property type="protein sequence ID" value="QCY47521.1"/>
    <property type="molecule type" value="Genomic_DNA"/>
</dbReference>
<gene>
    <name evidence="2" type="ORF">GcLGCM259_1803</name>
</gene>
<evidence type="ECO:0000256" key="1">
    <source>
        <dbReference type="SAM" id="MobiDB-lite"/>
    </source>
</evidence>
<dbReference type="AlphaFoldDB" id="A0A5B7WTV4"/>
<keyword evidence="3" id="KW-1185">Reference proteome</keyword>
<accession>A0A5B7WTV4</accession>
<name>A0A5B7WTV4_9MICC</name>